<dbReference type="InterPro" id="IPR017941">
    <property type="entry name" value="Rieske_2Fe-2S"/>
</dbReference>
<evidence type="ECO:0000313" key="10">
    <source>
        <dbReference type="Proteomes" id="UP000502706"/>
    </source>
</evidence>
<evidence type="ECO:0000259" key="8">
    <source>
        <dbReference type="PROSITE" id="PS51296"/>
    </source>
</evidence>
<evidence type="ECO:0000256" key="7">
    <source>
        <dbReference type="SAM" id="MobiDB-lite"/>
    </source>
</evidence>
<dbReference type="GO" id="GO:0016705">
    <property type="term" value="F:oxidoreductase activity, acting on paired donors, with incorporation or reduction of molecular oxygen"/>
    <property type="evidence" value="ECO:0007669"/>
    <property type="project" value="UniProtKB-ARBA"/>
</dbReference>
<feature type="domain" description="Rieske" evidence="8">
    <location>
        <begin position="37"/>
        <end position="153"/>
    </location>
</feature>
<dbReference type="KEGG" id="rmar:GBA65_18595"/>
<dbReference type="PROSITE" id="PS51296">
    <property type="entry name" value="RIESKE"/>
    <property type="match status" value="1"/>
</dbReference>
<keyword evidence="4" id="KW-0411">Iron-sulfur</keyword>
<keyword evidence="2" id="KW-0479">Metal-binding</keyword>
<keyword evidence="3" id="KW-0408">Iron</keyword>
<feature type="region of interest" description="Disordered" evidence="7">
    <location>
        <begin position="1"/>
        <end position="51"/>
    </location>
</feature>
<evidence type="ECO:0000256" key="2">
    <source>
        <dbReference type="ARBA" id="ARBA00022723"/>
    </source>
</evidence>
<feature type="region of interest" description="Disordered" evidence="7">
    <location>
        <begin position="160"/>
        <end position="180"/>
    </location>
</feature>
<accession>A0A6G8Q137</accession>
<dbReference type="PANTHER" id="PTHR21496:SF0">
    <property type="entry name" value="RIESKE DOMAIN-CONTAINING PROTEIN"/>
    <property type="match status" value="1"/>
</dbReference>
<gene>
    <name evidence="9" type="ORF">GBA65_18595</name>
</gene>
<feature type="compositionally biased region" description="Pro residues" evidence="7">
    <location>
        <begin position="171"/>
        <end position="180"/>
    </location>
</feature>
<evidence type="ECO:0000256" key="5">
    <source>
        <dbReference type="ARBA" id="ARBA00034078"/>
    </source>
</evidence>
<dbReference type="GO" id="GO:0051537">
    <property type="term" value="F:2 iron, 2 sulfur cluster binding"/>
    <property type="evidence" value="ECO:0007669"/>
    <property type="project" value="UniProtKB-KW"/>
</dbReference>
<dbReference type="Pfam" id="PF00355">
    <property type="entry name" value="Rieske"/>
    <property type="match status" value="1"/>
</dbReference>
<proteinExistence type="inferred from homology"/>
<evidence type="ECO:0000256" key="4">
    <source>
        <dbReference type="ARBA" id="ARBA00023014"/>
    </source>
</evidence>
<organism evidence="9 10">
    <name type="scientific">Rubrobacter marinus</name>
    <dbReference type="NCBI Taxonomy" id="2653852"/>
    <lineage>
        <taxon>Bacteria</taxon>
        <taxon>Bacillati</taxon>
        <taxon>Actinomycetota</taxon>
        <taxon>Rubrobacteria</taxon>
        <taxon>Rubrobacterales</taxon>
        <taxon>Rubrobacteraceae</taxon>
        <taxon>Rubrobacter</taxon>
    </lineage>
</organism>
<dbReference type="CDD" id="cd03467">
    <property type="entry name" value="Rieske"/>
    <property type="match status" value="1"/>
</dbReference>
<keyword evidence="1" id="KW-0001">2Fe-2S</keyword>
<dbReference type="GO" id="GO:0046872">
    <property type="term" value="F:metal ion binding"/>
    <property type="evidence" value="ECO:0007669"/>
    <property type="project" value="UniProtKB-KW"/>
</dbReference>
<comment type="cofactor">
    <cofactor evidence="5">
        <name>[2Fe-2S] cluster</name>
        <dbReference type="ChEBI" id="CHEBI:190135"/>
    </cofactor>
</comment>
<dbReference type="Gene3D" id="2.102.10.10">
    <property type="entry name" value="Rieske [2Fe-2S] iron-sulphur domain"/>
    <property type="match status" value="1"/>
</dbReference>
<evidence type="ECO:0000256" key="3">
    <source>
        <dbReference type="ARBA" id="ARBA00023004"/>
    </source>
</evidence>
<dbReference type="GO" id="GO:0004497">
    <property type="term" value="F:monooxygenase activity"/>
    <property type="evidence" value="ECO:0007669"/>
    <property type="project" value="UniProtKB-ARBA"/>
</dbReference>
<evidence type="ECO:0000256" key="1">
    <source>
        <dbReference type="ARBA" id="ARBA00022714"/>
    </source>
</evidence>
<name>A0A6G8Q137_9ACTN</name>
<dbReference type="PANTHER" id="PTHR21496">
    <property type="entry name" value="FERREDOXIN-RELATED"/>
    <property type="match status" value="1"/>
</dbReference>
<dbReference type="AlphaFoldDB" id="A0A6G8Q137"/>
<dbReference type="InterPro" id="IPR036922">
    <property type="entry name" value="Rieske_2Fe-2S_sf"/>
</dbReference>
<feature type="compositionally biased region" description="Low complexity" evidence="7">
    <location>
        <begin position="7"/>
        <end position="20"/>
    </location>
</feature>
<keyword evidence="10" id="KW-1185">Reference proteome</keyword>
<reference evidence="9 10" key="1">
    <citation type="submission" date="2019-10" db="EMBL/GenBank/DDBJ databases">
        <title>Rubrobacter sp nov SCSIO 52915 isolated from a deep-sea sediment in the South China Sea.</title>
        <authorList>
            <person name="Chen R.W."/>
        </authorList>
    </citation>
    <scope>NUCLEOTIDE SEQUENCE [LARGE SCALE GENOMIC DNA]</scope>
    <source>
        <strain evidence="9 10">SCSIO 52915</strain>
    </source>
</reference>
<sequence length="180" mass="19161">MTTGAASRPSRIPRGTTSSSTRRRRASRKDEGVPLGQRLAARSELGPDGVTTVKTKRGTLAVGVSNGEPFAVSNVCRHQAAALGVGRVLSDGSLQCPWHCARFDVETGEMVSGPKGRIYGFRPYSKAVEVFANLPPVKLKRYPVVEKDGVIYLRYDVAAGPPGEVGGGRRFPPPESGKAN</sequence>
<protein>
    <submittedName>
        <fullName evidence="9">Rieske 2Fe-2S domain-containing protein</fullName>
    </submittedName>
</protein>
<dbReference type="EMBL" id="CP045121">
    <property type="protein sequence ID" value="QIN80194.1"/>
    <property type="molecule type" value="Genomic_DNA"/>
</dbReference>
<dbReference type="SUPFAM" id="SSF50022">
    <property type="entry name" value="ISP domain"/>
    <property type="match status" value="1"/>
</dbReference>
<dbReference type="Proteomes" id="UP000502706">
    <property type="component" value="Chromosome"/>
</dbReference>
<evidence type="ECO:0000313" key="9">
    <source>
        <dbReference type="EMBL" id="QIN80194.1"/>
    </source>
</evidence>
<evidence type="ECO:0000256" key="6">
    <source>
        <dbReference type="ARBA" id="ARBA00038001"/>
    </source>
</evidence>
<comment type="similarity">
    <text evidence="6">Belongs to the bacterial ring-hydroxylating dioxygenase ferredoxin component family.</text>
</comment>